<dbReference type="Proteomes" id="UP000799291">
    <property type="component" value="Unassembled WGS sequence"/>
</dbReference>
<evidence type="ECO:0000313" key="1">
    <source>
        <dbReference type="EMBL" id="KAF2691627.1"/>
    </source>
</evidence>
<sequence>MISGYSCPQDRLGLMMKGHFATLFFELHCRASLNGVGGGGLLRYLQVLRFHESAYASCAWDDLGWETCGGYMEKYRI</sequence>
<dbReference type="EMBL" id="MU005569">
    <property type="protein sequence ID" value="KAF2691627.1"/>
    <property type="molecule type" value="Genomic_DNA"/>
</dbReference>
<gene>
    <name evidence="1" type="ORF">K458DRAFT_411352</name>
</gene>
<name>A0A6G1JM30_9PLEO</name>
<evidence type="ECO:0000313" key="2">
    <source>
        <dbReference type="Proteomes" id="UP000799291"/>
    </source>
</evidence>
<reference evidence="1" key="1">
    <citation type="journal article" date="2020" name="Stud. Mycol.">
        <title>101 Dothideomycetes genomes: a test case for predicting lifestyles and emergence of pathogens.</title>
        <authorList>
            <person name="Haridas S."/>
            <person name="Albert R."/>
            <person name="Binder M."/>
            <person name="Bloem J."/>
            <person name="Labutti K."/>
            <person name="Salamov A."/>
            <person name="Andreopoulos B."/>
            <person name="Baker S."/>
            <person name="Barry K."/>
            <person name="Bills G."/>
            <person name="Bluhm B."/>
            <person name="Cannon C."/>
            <person name="Castanera R."/>
            <person name="Culley D."/>
            <person name="Daum C."/>
            <person name="Ezra D."/>
            <person name="Gonzalez J."/>
            <person name="Henrissat B."/>
            <person name="Kuo A."/>
            <person name="Liang C."/>
            <person name="Lipzen A."/>
            <person name="Lutzoni F."/>
            <person name="Magnuson J."/>
            <person name="Mondo S."/>
            <person name="Nolan M."/>
            <person name="Ohm R."/>
            <person name="Pangilinan J."/>
            <person name="Park H.-J."/>
            <person name="Ramirez L."/>
            <person name="Alfaro M."/>
            <person name="Sun H."/>
            <person name="Tritt A."/>
            <person name="Yoshinaga Y."/>
            <person name="Zwiers L.-H."/>
            <person name="Turgeon B."/>
            <person name="Goodwin S."/>
            <person name="Spatafora J."/>
            <person name="Crous P."/>
            <person name="Grigoriev I."/>
        </authorList>
    </citation>
    <scope>NUCLEOTIDE SEQUENCE</scope>
    <source>
        <strain evidence="1">CBS 122367</strain>
    </source>
</reference>
<protein>
    <submittedName>
        <fullName evidence="1">Uncharacterized protein</fullName>
    </submittedName>
</protein>
<proteinExistence type="predicted"/>
<organism evidence="1 2">
    <name type="scientific">Lentithecium fluviatile CBS 122367</name>
    <dbReference type="NCBI Taxonomy" id="1168545"/>
    <lineage>
        <taxon>Eukaryota</taxon>
        <taxon>Fungi</taxon>
        <taxon>Dikarya</taxon>
        <taxon>Ascomycota</taxon>
        <taxon>Pezizomycotina</taxon>
        <taxon>Dothideomycetes</taxon>
        <taxon>Pleosporomycetidae</taxon>
        <taxon>Pleosporales</taxon>
        <taxon>Massarineae</taxon>
        <taxon>Lentitheciaceae</taxon>
        <taxon>Lentithecium</taxon>
    </lineage>
</organism>
<keyword evidence="2" id="KW-1185">Reference proteome</keyword>
<dbReference type="AlphaFoldDB" id="A0A6G1JM30"/>
<accession>A0A6G1JM30</accession>